<dbReference type="GO" id="GO:0004065">
    <property type="term" value="F:arylsulfatase activity"/>
    <property type="evidence" value="ECO:0007669"/>
    <property type="project" value="TreeGrafter"/>
</dbReference>
<dbReference type="PANTHER" id="PTHR42693">
    <property type="entry name" value="ARYLSULFATASE FAMILY MEMBER"/>
    <property type="match status" value="1"/>
</dbReference>
<evidence type="ECO:0000313" key="4">
    <source>
        <dbReference type="EMBL" id="EMI58230.1"/>
    </source>
</evidence>
<dbReference type="AlphaFoldDB" id="M5UA02"/>
<dbReference type="PATRIC" id="fig|1263870.3.peg.366"/>
<name>M5UA02_9BACT</name>
<dbReference type="SUPFAM" id="SSF53649">
    <property type="entry name" value="Alkaline phosphatase-like"/>
    <property type="match status" value="1"/>
</dbReference>
<dbReference type="InterPro" id="IPR050738">
    <property type="entry name" value="Sulfatase"/>
</dbReference>
<comment type="caution">
    <text evidence="4">The sequence shown here is derived from an EMBL/GenBank/DDBJ whole genome shotgun (WGS) entry which is preliminary data.</text>
</comment>
<evidence type="ECO:0000256" key="2">
    <source>
        <dbReference type="ARBA" id="ARBA00022801"/>
    </source>
</evidence>
<protein>
    <submittedName>
        <fullName evidence="4">Arylsulfatase A</fullName>
    </submittedName>
</protein>
<dbReference type="Pfam" id="PF00884">
    <property type="entry name" value="Sulfatase"/>
    <property type="match status" value="1"/>
</dbReference>
<keyword evidence="5" id="KW-1185">Reference proteome</keyword>
<accession>M5UA02</accession>
<dbReference type="InterPro" id="IPR000917">
    <property type="entry name" value="Sulfatase_N"/>
</dbReference>
<keyword evidence="2" id="KW-0378">Hydrolase</keyword>
<reference evidence="4 5" key="1">
    <citation type="journal article" date="2013" name="Mar. Genomics">
        <title>Expression of sulfatases in Rhodopirellula baltica and the diversity of sulfatases in the genus Rhodopirellula.</title>
        <authorList>
            <person name="Wegner C.E."/>
            <person name="Richter-Heitmann T."/>
            <person name="Klindworth A."/>
            <person name="Klockow C."/>
            <person name="Richter M."/>
            <person name="Achstetter T."/>
            <person name="Glockner F.O."/>
            <person name="Harder J."/>
        </authorList>
    </citation>
    <scope>NUCLEOTIDE SEQUENCE [LARGE SCALE GENOMIC DNA]</scope>
    <source>
        <strain evidence="4 5">SM41</strain>
    </source>
</reference>
<sequence length="472" mass="53331">MSILSMTCLLLICCEPVRSEAIHRPNVIIILTDDQGYQDLGCFGSPKIKTPCIDRMAEEGIRLTDFYVGASVCSASRASLLTGRMPARHGVGTAFFPGDGSMPTNEATIAELLKEAGYRTACFGKWHLGDENESVLPTGQGFDEYFGIPYSNDMYINPNHAFAVDTLFAFDYDKTKALADQDSVRELKRTKKKFDDYLKQGVAKKVPLFEGVKIVEYPADQATLTLRYFDRAIDFVEKSQDQPFFIYLTPAMPHVPLFASEDFAGKSERGLYGDVIEEIDFHTGRLLDHLRHSNRRNRTIVIFTSDNGPWLRKGNRSGCAIPLRDGKFTTYEGGVRMPCVMWWPGNWRPGSVSDQVISAMDLMPTIAHYAGARMPKVPLDGFNIANHLETPQTPVKRKYLYYTKGRKLSGVRRGDWKYLRHGGSMHQSSKNGPELYNLRDDVGERNNVAKSNPELIEQLEQELRRFEMTMTD</sequence>
<dbReference type="Proteomes" id="UP000011885">
    <property type="component" value="Unassembled WGS sequence"/>
</dbReference>
<proteinExistence type="inferred from homology"/>
<dbReference type="OrthoDB" id="9783154at2"/>
<dbReference type="EMBL" id="ANOH01000031">
    <property type="protein sequence ID" value="EMI58230.1"/>
    <property type="molecule type" value="Genomic_DNA"/>
</dbReference>
<dbReference type="PANTHER" id="PTHR42693:SF53">
    <property type="entry name" value="ENDO-4-O-SULFATASE"/>
    <property type="match status" value="1"/>
</dbReference>
<dbReference type="InterPro" id="IPR017850">
    <property type="entry name" value="Alkaline_phosphatase_core_sf"/>
</dbReference>
<dbReference type="Gene3D" id="3.40.720.10">
    <property type="entry name" value="Alkaline Phosphatase, subunit A"/>
    <property type="match status" value="1"/>
</dbReference>
<evidence type="ECO:0000256" key="1">
    <source>
        <dbReference type="ARBA" id="ARBA00008779"/>
    </source>
</evidence>
<evidence type="ECO:0000313" key="5">
    <source>
        <dbReference type="Proteomes" id="UP000011885"/>
    </source>
</evidence>
<dbReference type="CDD" id="cd16026">
    <property type="entry name" value="GALNS_like"/>
    <property type="match status" value="1"/>
</dbReference>
<feature type="domain" description="Sulfatase N-terminal" evidence="3">
    <location>
        <begin position="25"/>
        <end position="371"/>
    </location>
</feature>
<dbReference type="Gene3D" id="3.30.1120.10">
    <property type="match status" value="1"/>
</dbReference>
<evidence type="ECO:0000259" key="3">
    <source>
        <dbReference type="Pfam" id="PF00884"/>
    </source>
</evidence>
<organism evidence="4 5">
    <name type="scientific">Rhodopirellula sallentina SM41</name>
    <dbReference type="NCBI Taxonomy" id="1263870"/>
    <lineage>
        <taxon>Bacteria</taxon>
        <taxon>Pseudomonadati</taxon>
        <taxon>Planctomycetota</taxon>
        <taxon>Planctomycetia</taxon>
        <taxon>Pirellulales</taxon>
        <taxon>Pirellulaceae</taxon>
        <taxon>Rhodopirellula</taxon>
    </lineage>
</organism>
<gene>
    <name evidence="4" type="ORF">RSSM_00333</name>
</gene>
<comment type="similarity">
    <text evidence="1">Belongs to the sulfatase family.</text>
</comment>